<evidence type="ECO:0000256" key="1">
    <source>
        <dbReference type="ARBA" id="ARBA00004123"/>
    </source>
</evidence>
<evidence type="ECO:0000256" key="3">
    <source>
        <dbReference type="ARBA" id="ARBA00023125"/>
    </source>
</evidence>
<proteinExistence type="predicted"/>
<dbReference type="InterPro" id="IPR004827">
    <property type="entry name" value="bZIP"/>
</dbReference>
<keyword evidence="10" id="KW-1185">Reference proteome</keyword>
<evidence type="ECO:0000256" key="2">
    <source>
        <dbReference type="ARBA" id="ARBA00023015"/>
    </source>
</evidence>
<keyword evidence="6" id="KW-0175">Coiled coil</keyword>
<gene>
    <name evidence="9" type="primary">A08p023590.1_BraROA</name>
    <name evidence="9" type="ORF">IGI04_031262</name>
</gene>
<comment type="caution">
    <text evidence="9">The sequence shown here is derived from an EMBL/GenBank/DDBJ whole genome shotgun (WGS) entry which is preliminary data.</text>
</comment>
<evidence type="ECO:0000259" key="8">
    <source>
        <dbReference type="PROSITE" id="PS50217"/>
    </source>
</evidence>
<dbReference type="PROSITE" id="PS50217">
    <property type="entry name" value="BZIP"/>
    <property type="match status" value="1"/>
</dbReference>
<feature type="domain" description="BZIP" evidence="8">
    <location>
        <begin position="40"/>
        <end position="100"/>
    </location>
</feature>
<dbReference type="EMBL" id="JADBGQ010000007">
    <property type="protein sequence ID" value="KAG5389721.1"/>
    <property type="molecule type" value="Genomic_DNA"/>
</dbReference>
<dbReference type="CDD" id="cd14702">
    <property type="entry name" value="bZIP_plant_GBF1"/>
    <property type="match status" value="1"/>
</dbReference>
<reference evidence="9 10" key="1">
    <citation type="submission" date="2021-03" db="EMBL/GenBank/DDBJ databases">
        <authorList>
            <person name="King G.J."/>
            <person name="Bancroft I."/>
            <person name="Baten A."/>
            <person name="Bloomfield J."/>
            <person name="Borpatragohain P."/>
            <person name="He Z."/>
            <person name="Irish N."/>
            <person name="Irwin J."/>
            <person name="Liu K."/>
            <person name="Mauleon R.P."/>
            <person name="Moore J."/>
            <person name="Morris R."/>
            <person name="Ostergaard L."/>
            <person name="Wang B."/>
            <person name="Wells R."/>
        </authorList>
    </citation>
    <scope>NUCLEOTIDE SEQUENCE [LARGE SCALE GENOMIC DNA]</scope>
    <source>
        <strain evidence="9">R-o-18</strain>
        <tissue evidence="9">Leaf</tissue>
    </source>
</reference>
<keyword evidence="7" id="KW-0812">Transmembrane</keyword>
<dbReference type="SMART" id="SM00338">
    <property type="entry name" value="BRLZ"/>
    <property type="match status" value="1"/>
</dbReference>
<evidence type="ECO:0000313" key="9">
    <source>
        <dbReference type="EMBL" id="KAG5389721.1"/>
    </source>
</evidence>
<dbReference type="Pfam" id="PF00170">
    <property type="entry name" value="bZIP_1"/>
    <property type="match status" value="1"/>
</dbReference>
<evidence type="ECO:0000313" key="10">
    <source>
        <dbReference type="Proteomes" id="UP000823674"/>
    </source>
</evidence>
<feature type="transmembrane region" description="Helical" evidence="7">
    <location>
        <begin position="259"/>
        <end position="278"/>
    </location>
</feature>
<comment type="subcellular location">
    <subcellularLocation>
        <location evidence="1">Nucleus</location>
    </subcellularLocation>
</comment>
<keyword evidence="4" id="KW-0804">Transcription</keyword>
<name>A0ABQ7LX31_BRACM</name>
<keyword evidence="2" id="KW-0805">Transcription regulation</keyword>
<organism evidence="9 10">
    <name type="scientific">Brassica rapa subsp. trilocularis</name>
    <dbReference type="NCBI Taxonomy" id="1813537"/>
    <lineage>
        <taxon>Eukaryota</taxon>
        <taxon>Viridiplantae</taxon>
        <taxon>Streptophyta</taxon>
        <taxon>Embryophyta</taxon>
        <taxon>Tracheophyta</taxon>
        <taxon>Spermatophyta</taxon>
        <taxon>Magnoliopsida</taxon>
        <taxon>eudicotyledons</taxon>
        <taxon>Gunneridae</taxon>
        <taxon>Pentapetalae</taxon>
        <taxon>rosids</taxon>
        <taxon>malvids</taxon>
        <taxon>Brassicales</taxon>
        <taxon>Brassicaceae</taxon>
        <taxon>Brassiceae</taxon>
        <taxon>Brassica</taxon>
    </lineage>
</organism>
<dbReference type="SUPFAM" id="SSF57959">
    <property type="entry name" value="Leucine zipper domain"/>
    <property type="match status" value="1"/>
</dbReference>
<dbReference type="Proteomes" id="UP000823674">
    <property type="component" value="Chromosome A08"/>
</dbReference>
<keyword evidence="7" id="KW-1133">Transmembrane helix</keyword>
<dbReference type="PANTHER" id="PTHR45764:SF82">
    <property type="entry name" value="BZIP TRANSCRIPTION FACTOR 11"/>
    <property type="match status" value="1"/>
</dbReference>
<feature type="coiled-coil region" evidence="6">
    <location>
        <begin position="55"/>
        <end position="124"/>
    </location>
</feature>
<evidence type="ECO:0000256" key="5">
    <source>
        <dbReference type="ARBA" id="ARBA00023242"/>
    </source>
</evidence>
<evidence type="ECO:0000256" key="7">
    <source>
        <dbReference type="SAM" id="Phobius"/>
    </source>
</evidence>
<dbReference type="PANTHER" id="PTHR45764">
    <property type="entry name" value="BZIP TRANSCRIPTION FACTOR 44"/>
    <property type="match status" value="1"/>
</dbReference>
<protein>
    <recommendedName>
        <fullName evidence="8">BZIP domain-containing protein</fullName>
    </recommendedName>
</protein>
<dbReference type="Gene3D" id="1.20.5.170">
    <property type="match status" value="1"/>
</dbReference>
<keyword evidence="5" id="KW-0539">Nucleus</keyword>
<evidence type="ECO:0000256" key="6">
    <source>
        <dbReference type="SAM" id="Coils"/>
    </source>
</evidence>
<dbReference type="InterPro" id="IPR045314">
    <property type="entry name" value="bZIP_plant_GBF1"/>
</dbReference>
<keyword evidence="7" id="KW-0472">Membrane</keyword>
<evidence type="ECO:0000256" key="4">
    <source>
        <dbReference type="ARBA" id="ARBA00023163"/>
    </source>
</evidence>
<accession>A0ABQ7LX31</accession>
<dbReference type="PROSITE" id="PS00036">
    <property type="entry name" value="BZIP_BASIC"/>
    <property type="match status" value="1"/>
</dbReference>
<dbReference type="InterPro" id="IPR046347">
    <property type="entry name" value="bZIP_sf"/>
</dbReference>
<sequence length="330" mass="36603">MSPIILSEIFLSGFMLNSTIRRRTHLVQSFSVVFLYWLYYRKRMLSNRESARRSRMKKQKLLDDLTAQVNQLKEQNNEILTSVSITTQHYLTVEAENSVLKAQLDELSHRLESLNGIIEFLESTNGTCPNPLTGPEPDDFLVNQMNMNMFCMNQPLMASSDALLGEVEEEKRCGCAGSFPATHRPWLGPSGVASSLDGRPAFGSGVCAFFSGVGLPAQVYPVTVSSGRISVSGVASIFGERPAFAFGALTFLSGIGRPAFVSVSLSFLVVTVAFYRVFPIMCFSKRRFSERLGIQRRTFWMNGSSPVRLRSSEFLPTASVSLEDDRSPSS</sequence>
<keyword evidence="3" id="KW-0238">DNA-binding</keyword>